<dbReference type="InterPro" id="IPR035965">
    <property type="entry name" value="PAS-like_dom_sf"/>
</dbReference>
<dbReference type="InterPro" id="IPR013655">
    <property type="entry name" value="PAS_fold_3"/>
</dbReference>
<keyword evidence="9" id="KW-0418">Kinase</keyword>
<dbReference type="InterPro" id="IPR036641">
    <property type="entry name" value="HPT_dom_sf"/>
</dbReference>
<feature type="domain" description="PAC" evidence="21">
    <location>
        <begin position="109"/>
        <end position="161"/>
    </location>
</feature>
<dbReference type="Pfam" id="PF13426">
    <property type="entry name" value="PAS_9"/>
    <property type="match status" value="1"/>
</dbReference>
<dbReference type="InterPro" id="IPR036890">
    <property type="entry name" value="HATPase_C_sf"/>
</dbReference>
<dbReference type="Pfam" id="PF02518">
    <property type="entry name" value="HATPase_c"/>
    <property type="match status" value="1"/>
</dbReference>
<dbReference type="GO" id="GO:0005886">
    <property type="term" value="C:plasma membrane"/>
    <property type="evidence" value="ECO:0007669"/>
    <property type="project" value="UniProtKB-SubCell"/>
</dbReference>
<dbReference type="InterPro" id="IPR003661">
    <property type="entry name" value="HisK_dim/P_dom"/>
</dbReference>
<evidence type="ECO:0000256" key="13">
    <source>
        <dbReference type="ARBA" id="ARBA00023136"/>
    </source>
</evidence>
<dbReference type="InterPro" id="IPR000014">
    <property type="entry name" value="PAS"/>
</dbReference>
<dbReference type="CDD" id="cd17546">
    <property type="entry name" value="REC_hyHK_CKI1_RcsC-like"/>
    <property type="match status" value="1"/>
</dbReference>
<keyword evidence="8" id="KW-0547">Nucleotide-binding</keyword>
<dbReference type="InterPro" id="IPR000700">
    <property type="entry name" value="PAS-assoc_C"/>
</dbReference>
<dbReference type="EMBL" id="JACXAD010000016">
    <property type="protein sequence ID" value="MBD2769117.1"/>
    <property type="molecule type" value="Genomic_DNA"/>
</dbReference>
<dbReference type="InterPro" id="IPR008207">
    <property type="entry name" value="Sig_transdc_His_kin_Hpt_dom"/>
</dbReference>
<dbReference type="Gene3D" id="3.30.450.20">
    <property type="entry name" value="PAS domain"/>
    <property type="match status" value="5"/>
</dbReference>
<feature type="modified residue" description="Phosphohistidine" evidence="15">
    <location>
        <position position="1130"/>
    </location>
</feature>
<evidence type="ECO:0000256" key="12">
    <source>
        <dbReference type="ARBA" id="ARBA00023012"/>
    </source>
</evidence>
<dbReference type="SMART" id="SM00086">
    <property type="entry name" value="PAC"/>
    <property type="match status" value="4"/>
</dbReference>
<evidence type="ECO:0000256" key="5">
    <source>
        <dbReference type="ARBA" id="ARBA00022553"/>
    </source>
</evidence>
<organism evidence="23 24">
    <name type="scientific">Hymenobacter montanus</name>
    <dbReference type="NCBI Taxonomy" id="2771359"/>
    <lineage>
        <taxon>Bacteria</taxon>
        <taxon>Pseudomonadati</taxon>
        <taxon>Bacteroidota</taxon>
        <taxon>Cytophagia</taxon>
        <taxon>Cytophagales</taxon>
        <taxon>Hymenobacteraceae</taxon>
        <taxon>Hymenobacter</taxon>
    </lineage>
</organism>
<dbReference type="InterPro" id="IPR004358">
    <property type="entry name" value="Sig_transdc_His_kin-like_C"/>
</dbReference>
<dbReference type="GO" id="GO:0000155">
    <property type="term" value="F:phosphorelay sensor kinase activity"/>
    <property type="evidence" value="ECO:0007669"/>
    <property type="project" value="InterPro"/>
</dbReference>
<dbReference type="PROSITE" id="PS50112">
    <property type="entry name" value="PAS"/>
    <property type="match status" value="1"/>
</dbReference>
<name>A0A927BE23_9BACT</name>
<dbReference type="NCBIfam" id="TIGR00229">
    <property type="entry name" value="sensory_box"/>
    <property type="match status" value="2"/>
</dbReference>
<keyword evidence="7" id="KW-0812">Transmembrane</keyword>
<dbReference type="Pfam" id="PF00072">
    <property type="entry name" value="Response_reg"/>
    <property type="match status" value="1"/>
</dbReference>
<evidence type="ECO:0000259" key="20">
    <source>
        <dbReference type="PROSITE" id="PS50112"/>
    </source>
</evidence>
<dbReference type="PRINTS" id="PR00344">
    <property type="entry name" value="BCTRLSENSOR"/>
</dbReference>
<dbReference type="Pfam" id="PF01627">
    <property type="entry name" value="Hpt"/>
    <property type="match status" value="1"/>
</dbReference>
<dbReference type="Gene3D" id="3.40.50.2300">
    <property type="match status" value="1"/>
</dbReference>
<dbReference type="GO" id="GO:0006355">
    <property type="term" value="P:regulation of DNA-templated transcription"/>
    <property type="evidence" value="ECO:0007669"/>
    <property type="project" value="InterPro"/>
</dbReference>
<dbReference type="FunFam" id="1.10.287.130:FF:000038">
    <property type="entry name" value="Sensory transduction histidine kinase"/>
    <property type="match status" value="1"/>
</dbReference>
<dbReference type="PANTHER" id="PTHR45339">
    <property type="entry name" value="HYBRID SIGNAL TRANSDUCTION HISTIDINE KINASE J"/>
    <property type="match status" value="1"/>
</dbReference>
<gene>
    <name evidence="23" type="ORF">IC235_14580</name>
</gene>
<dbReference type="RefSeq" id="WP_191005929.1">
    <property type="nucleotide sequence ID" value="NZ_JACXAD010000016.1"/>
</dbReference>
<comment type="caution">
    <text evidence="23">The sequence shown here is derived from an EMBL/GenBank/DDBJ whole genome shotgun (WGS) entry which is preliminary data.</text>
</comment>
<dbReference type="CDD" id="cd16922">
    <property type="entry name" value="HATPase_EvgS-ArcB-TorS-like"/>
    <property type="match status" value="1"/>
</dbReference>
<keyword evidence="24" id="KW-1185">Reference proteome</keyword>
<keyword evidence="17" id="KW-0175">Coiled coil</keyword>
<dbReference type="Gene3D" id="3.30.565.10">
    <property type="entry name" value="Histidine kinase-like ATPase, C-terminal domain"/>
    <property type="match status" value="1"/>
</dbReference>
<keyword evidence="10" id="KW-0067">ATP-binding</keyword>
<evidence type="ECO:0000256" key="9">
    <source>
        <dbReference type="ARBA" id="ARBA00022777"/>
    </source>
</evidence>
<dbReference type="InterPro" id="IPR001610">
    <property type="entry name" value="PAC"/>
</dbReference>
<dbReference type="FunFam" id="3.30.565.10:FF:000010">
    <property type="entry name" value="Sensor histidine kinase RcsC"/>
    <property type="match status" value="1"/>
</dbReference>
<feature type="domain" description="Response regulatory" evidence="19">
    <location>
        <begin position="938"/>
        <end position="1053"/>
    </location>
</feature>
<dbReference type="Pfam" id="PF00989">
    <property type="entry name" value="PAS"/>
    <property type="match status" value="1"/>
</dbReference>
<dbReference type="InterPro" id="IPR011006">
    <property type="entry name" value="CheY-like_superfamily"/>
</dbReference>
<sequence>MPSLATYAALEQALHQRDAEIELLRAQLAAVQAALPPDVRDPATFLPQALQVFEGMLHTDSQGRITWANEAFLARCRCPLPELLGRSVAHLWPDEAIEATVSAGIAHGEPFQCEIPDPQSERNWLHLKMQPIVNEVRAVEMFVGLLQDISLKRRTQLALAESEERFQILAKCAPGVLFRVRHSYASAGPCEVLYCSPQLHDLFGLENLEDLPSYIHPDDKLRFWAALDAGVASHSPVTVEFRLLLPGQPTRWCRANSLMSGCDEQGILRSGSLEDITLAHQAQESKRQSNLRAVRVQEGLGVGGWEYHYDTTETVISPECKTIMGYADDWLPNHCRSLLEYVHPDDQLVLTTAWERYERGETDLFACEHRLRTANGTYRWMLNRGQITLRDEQGNPRIFTAFIGDIHIRKVSALAQATTALRLTTTIKKLKRGVLLVDENRKVVLTNASFCQLFGLGQTPEELIGADYGLIEAQVQAAVQGPLEEVVLAAMSTLVANRREVRHNLLRLHNGRLVERDFVPVDEHGHDIGFLWKFEDITDSYLAETNLRLREEKYRTIIDNMQLGLVELDLNQRVLYANPTYCAIIGYTSEELIGRPLPPRLVPLESVPYLAEQRKRRSQGISNAYQIPLVTKSGETKWLFAGAAPLYDQDRRMAGTIAIGFDITAQKQMEQSLREAKELAEDSTRAKEQFLANMSHEIRTPMNAILGMSQLLAKTPLAPKQSNYLHAISVSAQNLLVIINDILDLSKLDAGKMTIEKVGFNVSRLFAEVEKTLLYKAEEKGLHLTVAMSPLVPDVVVGDPHRITQILLNLGGNAVKFTSKGEVTIACEVGGYYDNMVLLAFVVRDTGIGINADYLQQIFQEFSQEDASITREFGGTGLGLSISRSLARLMDSEIIIDSEKSVGTTIHFTLPLLIGTIDDLPQRRPVAGTNLRELRGKRILLVEDNEYNRLMAKTFLQNAHLKVSEAENGQLALDCAAQQTFDLILMDVQMPVLDGFEATQRLRQELGLTIPIIALTASAINGEKERCLAAGMDDYLTKPFYEDELLQLLGNWLLPAAPSPGAAVAAWPAILPVASPMLYNLEVLQSMARGDQKFVSSMIRTFIDSAQRTLQDLHAALAVGNLAGLQAAAHKLRPSLRHLQIHTALKLMEELEDWAGPFSYDDLQPRVEAADRILRQVLVEMTAEQEKRRATGH</sequence>
<evidence type="ECO:0000259" key="22">
    <source>
        <dbReference type="PROSITE" id="PS50894"/>
    </source>
</evidence>
<feature type="domain" description="PAS" evidence="20">
    <location>
        <begin position="550"/>
        <end position="595"/>
    </location>
</feature>
<dbReference type="SMART" id="SM00448">
    <property type="entry name" value="REC"/>
    <property type="match status" value="1"/>
</dbReference>
<dbReference type="PROSITE" id="PS50113">
    <property type="entry name" value="PAC"/>
    <property type="match status" value="2"/>
</dbReference>
<dbReference type="Gene3D" id="1.20.120.160">
    <property type="entry name" value="HPT domain"/>
    <property type="match status" value="1"/>
</dbReference>
<feature type="coiled-coil region" evidence="17">
    <location>
        <begin position="666"/>
        <end position="693"/>
    </location>
</feature>
<keyword evidence="11" id="KW-1133">Transmembrane helix</keyword>
<dbReference type="InterPro" id="IPR036097">
    <property type="entry name" value="HisK_dim/P_sf"/>
</dbReference>
<keyword evidence="6" id="KW-0808">Transferase</keyword>
<keyword evidence="14" id="KW-0131">Cell cycle</keyword>
<dbReference type="SUPFAM" id="SSF55874">
    <property type="entry name" value="ATPase domain of HSP90 chaperone/DNA topoisomerase II/histidine kinase"/>
    <property type="match status" value="1"/>
</dbReference>
<evidence type="ECO:0000259" key="18">
    <source>
        <dbReference type="PROSITE" id="PS50109"/>
    </source>
</evidence>
<dbReference type="CDD" id="cd00082">
    <property type="entry name" value="HisKA"/>
    <property type="match status" value="1"/>
</dbReference>
<dbReference type="SMART" id="SM00388">
    <property type="entry name" value="HisKA"/>
    <property type="match status" value="1"/>
</dbReference>
<dbReference type="Pfam" id="PF00512">
    <property type="entry name" value="HisKA"/>
    <property type="match status" value="1"/>
</dbReference>
<dbReference type="SMART" id="SM00387">
    <property type="entry name" value="HATPase_c"/>
    <property type="match status" value="1"/>
</dbReference>
<feature type="domain" description="PAC" evidence="21">
    <location>
        <begin position="623"/>
        <end position="675"/>
    </location>
</feature>
<comment type="subcellular location">
    <subcellularLocation>
        <location evidence="2">Cell membrane</location>
        <topology evidence="2">Multi-pass membrane protein</topology>
    </subcellularLocation>
</comment>
<keyword evidence="5 16" id="KW-0597">Phosphoprotein</keyword>
<dbReference type="AlphaFoldDB" id="A0A927BE23"/>
<accession>A0A927BE23</accession>
<evidence type="ECO:0000256" key="14">
    <source>
        <dbReference type="ARBA" id="ARBA00023306"/>
    </source>
</evidence>
<dbReference type="InterPro" id="IPR001789">
    <property type="entry name" value="Sig_transdc_resp-reg_receiver"/>
</dbReference>
<evidence type="ECO:0000256" key="2">
    <source>
        <dbReference type="ARBA" id="ARBA00004651"/>
    </source>
</evidence>
<evidence type="ECO:0000256" key="17">
    <source>
        <dbReference type="SAM" id="Coils"/>
    </source>
</evidence>
<dbReference type="Gene3D" id="1.10.287.130">
    <property type="match status" value="1"/>
</dbReference>
<evidence type="ECO:0000256" key="16">
    <source>
        <dbReference type="PROSITE-ProRule" id="PRU00169"/>
    </source>
</evidence>
<evidence type="ECO:0000259" key="21">
    <source>
        <dbReference type="PROSITE" id="PS50113"/>
    </source>
</evidence>
<dbReference type="EC" id="2.7.13.3" evidence="3"/>
<dbReference type="InterPro" id="IPR003594">
    <property type="entry name" value="HATPase_dom"/>
</dbReference>
<dbReference type="InterPro" id="IPR013656">
    <property type="entry name" value="PAS_4"/>
</dbReference>
<feature type="domain" description="Histidine kinase" evidence="18">
    <location>
        <begin position="693"/>
        <end position="914"/>
    </location>
</feature>
<dbReference type="PROSITE" id="PS50109">
    <property type="entry name" value="HIS_KIN"/>
    <property type="match status" value="1"/>
</dbReference>
<dbReference type="Pfam" id="PF08448">
    <property type="entry name" value="PAS_4"/>
    <property type="match status" value="1"/>
</dbReference>
<evidence type="ECO:0000259" key="19">
    <source>
        <dbReference type="PROSITE" id="PS50110"/>
    </source>
</evidence>
<evidence type="ECO:0000256" key="1">
    <source>
        <dbReference type="ARBA" id="ARBA00000085"/>
    </source>
</evidence>
<dbReference type="SUPFAM" id="SSF52172">
    <property type="entry name" value="CheY-like"/>
    <property type="match status" value="1"/>
</dbReference>
<dbReference type="PROSITE" id="PS50894">
    <property type="entry name" value="HPT"/>
    <property type="match status" value="1"/>
</dbReference>
<evidence type="ECO:0000256" key="7">
    <source>
        <dbReference type="ARBA" id="ARBA00022692"/>
    </source>
</evidence>
<dbReference type="InterPro" id="IPR013767">
    <property type="entry name" value="PAS_fold"/>
</dbReference>
<evidence type="ECO:0000256" key="4">
    <source>
        <dbReference type="ARBA" id="ARBA00022475"/>
    </source>
</evidence>
<dbReference type="SUPFAM" id="SSF47226">
    <property type="entry name" value="Histidine-containing phosphotransfer domain, HPT domain"/>
    <property type="match status" value="1"/>
</dbReference>
<evidence type="ECO:0000256" key="8">
    <source>
        <dbReference type="ARBA" id="ARBA00022741"/>
    </source>
</evidence>
<evidence type="ECO:0000256" key="15">
    <source>
        <dbReference type="PROSITE-ProRule" id="PRU00110"/>
    </source>
</evidence>
<evidence type="ECO:0000313" key="24">
    <source>
        <dbReference type="Proteomes" id="UP000612233"/>
    </source>
</evidence>
<dbReference type="GO" id="GO:0005524">
    <property type="term" value="F:ATP binding"/>
    <property type="evidence" value="ECO:0007669"/>
    <property type="project" value="UniProtKB-KW"/>
</dbReference>
<feature type="domain" description="HPt" evidence="22">
    <location>
        <begin position="1091"/>
        <end position="1191"/>
    </location>
</feature>
<dbReference type="InterPro" id="IPR005467">
    <property type="entry name" value="His_kinase_dom"/>
</dbReference>
<dbReference type="PANTHER" id="PTHR45339:SF1">
    <property type="entry name" value="HYBRID SIGNAL TRANSDUCTION HISTIDINE KINASE J"/>
    <property type="match status" value="1"/>
</dbReference>
<evidence type="ECO:0000313" key="23">
    <source>
        <dbReference type="EMBL" id="MBD2769117.1"/>
    </source>
</evidence>
<dbReference type="CDD" id="cd00130">
    <property type="entry name" value="PAS"/>
    <property type="match status" value="5"/>
</dbReference>
<dbReference type="SUPFAM" id="SSF47384">
    <property type="entry name" value="Homodimeric domain of signal transducing histidine kinase"/>
    <property type="match status" value="1"/>
</dbReference>
<dbReference type="SUPFAM" id="SSF55785">
    <property type="entry name" value="PYP-like sensor domain (PAS domain)"/>
    <property type="match status" value="5"/>
</dbReference>
<proteinExistence type="predicted"/>
<dbReference type="SMART" id="SM00091">
    <property type="entry name" value="PAS"/>
    <property type="match status" value="5"/>
</dbReference>
<feature type="modified residue" description="4-aspartylphosphate" evidence="16">
    <location>
        <position position="987"/>
    </location>
</feature>
<protein>
    <recommendedName>
        <fullName evidence="3">histidine kinase</fullName>
        <ecNumber evidence="3">2.7.13.3</ecNumber>
    </recommendedName>
</protein>
<evidence type="ECO:0000256" key="3">
    <source>
        <dbReference type="ARBA" id="ARBA00012438"/>
    </source>
</evidence>
<evidence type="ECO:0000256" key="11">
    <source>
        <dbReference type="ARBA" id="ARBA00022989"/>
    </source>
</evidence>
<dbReference type="Proteomes" id="UP000612233">
    <property type="component" value="Unassembled WGS sequence"/>
</dbReference>
<evidence type="ECO:0000256" key="10">
    <source>
        <dbReference type="ARBA" id="ARBA00022840"/>
    </source>
</evidence>
<keyword evidence="4" id="KW-1003">Cell membrane</keyword>
<keyword evidence="13" id="KW-0472">Membrane</keyword>
<comment type="catalytic activity">
    <reaction evidence="1">
        <text>ATP + protein L-histidine = ADP + protein N-phospho-L-histidine.</text>
        <dbReference type="EC" id="2.7.13.3"/>
    </reaction>
</comment>
<evidence type="ECO:0000256" key="6">
    <source>
        <dbReference type="ARBA" id="ARBA00022679"/>
    </source>
</evidence>
<reference evidence="23" key="1">
    <citation type="submission" date="2020-09" db="EMBL/GenBank/DDBJ databases">
        <authorList>
            <person name="Kim M.K."/>
        </authorList>
    </citation>
    <scope>NUCLEOTIDE SEQUENCE</scope>
    <source>
        <strain evidence="23">BT664</strain>
    </source>
</reference>
<dbReference type="Pfam" id="PF08447">
    <property type="entry name" value="PAS_3"/>
    <property type="match status" value="1"/>
</dbReference>
<keyword evidence="12" id="KW-0902">Two-component regulatory system</keyword>
<dbReference type="PROSITE" id="PS50110">
    <property type="entry name" value="RESPONSE_REGULATORY"/>
    <property type="match status" value="1"/>
</dbReference>